<comment type="caution">
    <text evidence="4">The sequence shown here is derived from an EMBL/GenBank/DDBJ whole genome shotgun (WGS) entry which is preliminary data.</text>
</comment>
<organism evidence="4 5">
    <name type="scientific">Comamonas thiooxydans</name>
    <dbReference type="NCBI Taxonomy" id="363952"/>
    <lineage>
        <taxon>Bacteria</taxon>
        <taxon>Pseudomonadati</taxon>
        <taxon>Pseudomonadota</taxon>
        <taxon>Betaproteobacteria</taxon>
        <taxon>Burkholderiales</taxon>
        <taxon>Comamonadaceae</taxon>
        <taxon>Comamonas</taxon>
    </lineage>
</organism>
<accession>A0A0E3BEX1</accession>
<dbReference type="Pfam" id="PF22448">
    <property type="entry name" value="RepB_primase_C"/>
    <property type="match status" value="1"/>
</dbReference>
<protein>
    <submittedName>
        <fullName evidence="4">Uncharacterized protein</fullName>
    </submittedName>
</protein>
<dbReference type="EMBL" id="AWTN01000124">
    <property type="protein sequence ID" value="KGG84784.1"/>
    <property type="molecule type" value="Genomic_DNA"/>
</dbReference>
<evidence type="ECO:0000313" key="5">
    <source>
        <dbReference type="Proteomes" id="UP000029567"/>
    </source>
</evidence>
<feature type="domain" description="RepB-like DNA primase" evidence="2">
    <location>
        <begin position="62"/>
        <end position="200"/>
    </location>
</feature>
<evidence type="ECO:0000259" key="2">
    <source>
        <dbReference type="Pfam" id="PF16793"/>
    </source>
</evidence>
<evidence type="ECO:0000313" key="4">
    <source>
        <dbReference type="EMBL" id="KGG84784.1"/>
    </source>
</evidence>
<feature type="compositionally biased region" description="Basic and acidic residues" evidence="1">
    <location>
        <begin position="229"/>
        <end position="238"/>
    </location>
</feature>
<evidence type="ECO:0000259" key="3">
    <source>
        <dbReference type="Pfam" id="PF22448"/>
    </source>
</evidence>
<dbReference type="Proteomes" id="UP000029567">
    <property type="component" value="Unassembled WGS sequence"/>
</dbReference>
<dbReference type="Gene3D" id="3.30.70.1790">
    <property type="entry name" value="RepB DNA-primase, N-terminal domain"/>
    <property type="match status" value="1"/>
</dbReference>
<feature type="region of interest" description="Disordered" evidence="1">
    <location>
        <begin position="208"/>
        <end position="238"/>
    </location>
</feature>
<feature type="domain" description="RepB/MobA-like C-terminal" evidence="3">
    <location>
        <begin position="247"/>
        <end position="298"/>
    </location>
</feature>
<sequence>MQKKDFTKLAIEKQVQAMGCEVFDVGMLDMAYKNPKTGEVGERMELRTWSKETLLHDDTIKHLKLRNMRGQNIYIRPSGTHGLTLLDDLSGRAVDQMKATGFQPAAVVETSPNNFQAWVKHGSVLDQATSTAAARLCAEKFDGDPGSADWRHFGRLAGFTNRKPKYQQDNGHFPFVKLREATGIEYDRRGELLQQAHGVIEQERAAEQQRQEQYRQARSTAPTRQDGQGFKEKTLQDFHADQRYGGDLTRADLAYATYAISRGHQPHAVEAALAQRDLSHKGSTKRQQDYIDRTIKKAQERGVSR</sequence>
<dbReference type="Pfam" id="PF16793">
    <property type="entry name" value="RepB_primase"/>
    <property type="match status" value="1"/>
</dbReference>
<reference evidence="4 5" key="1">
    <citation type="submission" date="2013-09" db="EMBL/GenBank/DDBJ databases">
        <title>High correlation between genotypes and phenotypes of environmental bacteria Comamonas testosteroni strains.</title>
        <authorList>
            <person name="Liu L."/>
            <person name="Zhu W."/>
            <person name="Xia X."/>
            <person name="Xu B."/>
            <person name="Luo M."/>
            <person name="Wang G."/>
        </authorList>
    </citation>
    <scope>NUCLEOTIDE SEQUENCE [LARGE SCALE GENOMIC DNA]</scope>
    <source>
        <strain evidence="4 5">JL14</strain>
    </source>
</reference>
<feature type="region of interest" description="Disordered" evidence="1">
    <location>
        <begin position="275"/>
        <end position="305"/>
    </location>
</feature>
<dbReference type="Gene3D" id="1.10.1240.50">
    <property type="match status" value="1"/>
</dbReference>
<dbReference type="AlphaFoldDB" id="A0A0E3BEX1"/>
<proteinExistence type="predicted"/>
<feature type="compositionally biased region" description="Basic and acidic residues" evidence="1">
    <location>
        <begin position="286"/>
        <end position="305"/>
    </location>
</feature>
<gene>
    <name evidence="4" type="ORF">P245_23015</name>
</gene>
<name>A0A0E3BEX1_9BURK</name>
<dbReference type="Gene3D" id="3.30.1490.240">
    <property type="entry name" value="RepB DNA-primase, N-terminal domain"/>
    <property type="match status" value="1"/>
</dbReference>
<dbReference type="InterPro" id="IPR039459">
    <property type="entry name" value="RepB-like_DNA_primase_dom"/>
</dbReference>
<evidence type="ECO:0000256" key="1">
    <source>
        <dbReference type="SAM" id="MobiDB-lite"/>
    </source>
</evidence>
<dbReference type="InterPro" id="IPR054366">
    <property type="entry name" value="RepB/MobA-like_C"/>
</dbReference>
<dbReference type="RefSeq" id="WP_052088445.1">
    <property type="nucleotide sequence ID" value="NZ_AWTN01000124.1"/>
</dbReference>